<evidence type="ECO:0000313" key="4">
    <source>
        <dbReference type="Proteomes" id="UP000182835"/>
    </source>
</evidence>
<proteinExistence type="predicted"/>
<evidence type="ECO:0000256" key="1">
    <source>
        <dbReference type="SAM" id="Coils"/>
    </source>
</evidence>
<dbReference type="AlphaFoldDB" id="A0A1L8R8I7"/>
<dbReference type="Gene3D" id="1.10.287.1490">
    <property type="match status" value="1"/>
</dbReference>
<keyword evidence="1" id="KW-0175">Coiled coil</keyword>
<evidence type="ECO:0000313" key="5">
    <source>
        <dbReference type="Proteomes" id="UP000216797"/>
    </source>
</evidence>
<comment type="caution">
    <text evidence="2">The sequence shown here is derived from an EMBL/GenBank/DDBJ whole genome shotgun (WGS) entry which is preliminary data.</text>
</comment>
<evidence type="ECO:0000313" key="2">
    <source>
        <dbReference type="EMBL" id="OJG16057.1"/>
    </source>
</evidence>
<dbReference type="Proteomes" id="UP000216797">
    <property type="component" value="Unassembled WGS sequence"/>
</dbReference>
<evidence type="ECO:0000313" key="3">
    <source>
        <dbReference type="EMBL" id="PAB00830.1"/>
    </source>
</evidence>
<keyword evidence="5" id="KW-1185">Reference proteome</keyword>
<dbReference type="Proteomes" id="UP000182835">
    <property type="component" value="Unassembled WGS sequence"/>
</dbReference>
<dbReference type="EMBL" id="LHUG01000005">
    <property type="protein sequence ID" value="PAB00830.1"/>
    <property type="molecule type" value="Genomic_DNA"/>
</dbReference>
<dbReference type="RefSeq" id="WP_071864087.1">
    <property type="nucleotide sequence ID" value="NZ_JBHLVQ010000033.1"/>
</dbReference>
<reference evidence="3 5" key="2">
    <citation type="submission" date="2015-08" db="EMBL/GenBank/DDBJ databases">
        <title>Enterococcus genome sequence.</title>
        <authorList>
            <person name="Acedo J.Z."/>
            <person name="Vederas J.C."/>
        </authorList>
    </citation>
    <scope>NUCLEOTIDE SEQUENCE [LARGE SCALE GENOMIC DNA]</scope>
    <source>
        <strain evidence="3 5">49</strain>
    </source>
</reference>
<gene>
    <name evidence="3" type="ORF">AKL21_06130</name>
    <name evidence="2" type="ORF">RU96_GL001554</name>
</gene>
<reference evidence="2 4" key="1">
    <citation type="submission" date="2014-12" db="EMBL/GenBank/DDBJ databases">
        <title>Draft genome sequences of 29 type strains of Enterococci.</title>
        <authorList>
            <person name="Zhong Z."/>
            <person name="Sun Z."/>
            <person name="Liu W."/>
            <person name="Zhang W."/>
            <person name="Zhang H."/>
        </authorList>
    </citation>
    <scope>NUCLEOTIDE SEQUENCE [LARGE SCALE GENOMIC DNA]</scope>
    <source>
        <strain evidence="2 4">DSM 21207</strain>
    </source>
</reference>
<accession>A0A1L8R8I7</accession>
<dbReference type="EMBL" id="JXKG01000003">
    <property type="protein sequence ID" value="OJG16057.1"/>
    <property type="molecule type" value="Genomic_DNA"/>
</dbReference>
<feature type="coiled-coil region" evidence="1">
    <location>
        <begin position="28"/>
        <end position="169"/>
    </location>
</feature>
<organism evidence="2 4">
    <name type="scientific">Enterococcus canintestini</name>
    <dbReference type="NCBI Taxonomy" id="317010"/>
    <lineage>
        <taxon>Bacteria</taxon>
        <taxon>Bacillati</taxon>
        <taxon>Bacillota</taxon>
        <taxon>Bacilli</taxon>
        <taxon>Lactobacillales</taxon>
        <taxon>Enterococcaceae</taxon>
        <taxon>Enterococcus</taxon>
    </lineage>
</organism>
<sequence>MFGKKKKDDLLAELEELGFHDEGDDETVKELEEKNAALTKEIADLKEKNTTLEKEKQELTTKVADLQATIEKMEQELASVAAIPADYDGRVEASEQLNQKIETLKAENKQLTANLEFASNRAMELTQRLEKQESQDDDFEANNLTSDAYSELEEKYQQVKAELTALKSSQERDELELTKNELADVLLAAKSKAKEIVRKAEFEAHDLKMKSEEELEELKQGCLRYQNYIEKMRDESISLLEQLVQQSHRATK</sequence>
<dbReference type="STRING" id="317010.RU96_GL001554"/>
<dbReference type="OrthoDB" id="9930758at2"/>
<protein>
    <submittedName>
        <fullName evidence="2">Uncharacterized protein</fullName>
    </submittedName>
</protein>
<name>A0A1L8R8I7_9ENTE</name>